<comment type="caution">
    <text evidence="2">The sequence shown here is derived from an EMBL/GenBank/DDBJ whole genome shotgun (WGS) entry which is preliminary data.</text>
</comment>
<dbReference type="PANTHER" id="PTHR43844:SF2">
    <property type="entry name" value="SYNTHASE, VITAMIN-B12 INDEPENDENT, PUTATIVE (AFU_ORTHOLOGUE AFUA_3G12060)-RELATED"/>
    <property type="match status" value="1"/>
</dbReference>
<dbReference type="Gene3D" id="3.20.20.210">
    <property type="match status" value="1"/>
</dbReference>
<dbReference type="InterPro" id="IPR002629">
    <property type="entry name" value="Met_Synth_C/arc"/>
</dbReference>
<dbReference type="SUPFAM" id="SSF51726">
    <property type="entry name" value="UROD/MetE-like"/>
    <property type="match status" value="1"/>
</dbReference>
<reference evidence="2 3" key="1">
    <citation type="journal article" date="2023" name="IMA Fungus">
        <title>Comparative genomic study of the Penicillium genus elucidates a diverse pangenome and 15 lateral gene transfer events.</title>
        <authorList>
            <person name="Petersen C."/>
            <person name="Sorensen T."/>
            <person name="Nielsen M.R."/>
            <person name="Sondergaard T.E."/>
            <person name="Sorensen J.L."/>
            <person name="Fitzpatrick D.A."/>
            <person name="Frisvad J.C."/>
            <person name="Nielsen K.L."/>
        </authorList>
    </citation>
    <scope>NUCLEOTIDE SEQUENCE [LARGE SCALE GENOMIC DNA]</scope>
    <source>
        <strain evidence="2 3">IBT 35679</strain>
    </source>
</reference>
<accession>A0AAD6CNC9</accession>
<name>A0AAD6CNC9_9EURO</name>
<keyword evidence="3" id="KW-1185">Reference proteome</keyword>
<organism evidence="2 3">
    <name type="scientific">Penicillium frequentans</name>
    <dbReference type="NCBI Taxonomy" id="3151616"/>
    <lineage>
        <taxon>Eukaryota</taxon>
        <taxon>Fungi</taxon>
        <taxon>Dikarya</taxon>
        <taxon>Ascomycota</taxon>
        <taxon>Pezizomycotina</taxon>
        <taxon>Eurotiomycetes</taxon>
        <taxon>Eurotiomycetidae</taxon>
        <taxon>Eurotiales</taxon>
        <taxon>Aspergillaceae</taxon>
        <taxon>Penicillium</taxon>
    </lineage>
</organism>
<dbReference type="GO" id="GO:0003871">
    <property type="term" value="F:5-methyltetrahydropteroyltriglutamate-homocysteine S-methyltransferase activity"/>
    <property type="evidence" value="ECO:0007669"/>
    <property type="project" value="InterPro"/>
</dbReference>
<dbReference type="PANTHER" id="PTHR43844">
    <property type="entry name" value="METHIONINE SYNTHASE"/>
    <property type="match status" value="1"/>
</dbReference>
<protein>
    <recommendedName>
        <fullName evidence="1">Cobalamin-independent methionine synthase MetE C-terminal/archaeal domain-containing protein</fullName>
    </recommendedName>
</protein>
<gene>
    <name evidence="2" type="ORF">N7494_011892</name>
</gene>
<proteinExistence type="predicted"/>
<dbReference type="Proteomes" id="UP001220324">
    <property type="component" value="Unassembled WGS sequence"/>
</dbReference>
<dbReference type="EMBL" id="JAQIZZ010000008">
    <property type="protein sequence ID" value="KAJ5525242.1"/>
    <property type="molecule type" value="Genomic_DNA"/>
</dbReference>
<dbReference type="CDD" id="cd03311">
    <property type="entry name" value="CIMS_C_terminal_like"/>
    <property type="match status" value="1"/>
</dbReference>
<sequence length="402" mass="45526">MTPQIHRNPPFRVEHLGSLLRTRELLDSKVAFEDGQIPKSDLIAIEKKDIKDIVQKQKELGYSALSDGEYCRHMFWGSFFPGLDGFEEIKEPEPGLFRTYAPDVAAFFEKGHKPPESVICTGKIKHVGSTYIDQFMYLASLVSAEEVKNLKLTLAAPTWYHLRYKEGSAYPKDVYASDEEYFSDIATAYQEELRILYEAGCRNVQIDDPNFAYFCSDKMLEGWKADPLNIQSPDDLFQKYIKLYNDLLSERPADLHVGVHICRGNFVGSVHFSEGGYDRIARRLFQELNVDTYYLEYDTPRAGGFEPLKELPTHKNVILGVVTSKFPELEDKHATKARIYEAAGIIASGNNISVDEALNQIGVSPQCGFASHREGNAIDHEGMINKLKLVREIANEIWPGQA</sequence>
<evidence type="ECO:0000313" key="2">
    <source>
        <dbReference type="EMBL" id="KAJ5525242.1"/>
    </source>
</evidence>
<evidence type="ECO:0000259" key="1">
    <source>
        <dbReference type="Pfam" id="PF01717"/>
    </source>
</evidence>
<evidence type="ECO:0000313" key="3">
    <source>
        <dbReference type="Proteomes" id="UP001220324"/>
    </source>
</evidence>
<dbReference type="InterPro" id="IPR038071">
    <property type="entry name" value="UROD/MetE-like_sf"/>
</dbReference>
<dbReference type="GO" id="GO:0008270">
    <property type="term" value="F:zinc ion binding"/>
    <property type="evidence" value="ECO:0007669"/>
    <property type="project" value="InterPro"/>
</dbReference>
<feature type="domain" description="Cobalamin-independent methionine synthase MetE C-terminal/archaeal" evidence="1">
    <location>
        <begin position="16"/>
        <end position="378"/>
    </location>
</feature>
<dbReference type="AlphaFoldDB" id="A0AAD6CNC9"/>
<dbReference type="Pfam" id="PF01717">
    <property type="entry name" value="Meth_synt_2"/>
    <property type="match status" value="1"/>
</dbReference>
<dbReference type="GO" id="GO:0009086">
    <property type="term" value="P:methionine biosynthetic process"/>
    <property type="evidence" value="ECO:0007669"/>
    <property type="project" value="InterPro"/>
</dbReference>